<dbReference type="OrthoDB" id="5973539at2759"/>
<protein>
    <submittedName>
        <fullName evidence="12">Multiple C2 and transmembrane domain-containing protein</fullName>
    </submittedName>
</protein>
<dbReference type="SMART" id="SM00239">
    <property type="entry name" value="C2"/>
    <property type="match status" value="3"/>
</dbReference>
<keyword evidence="6 9" id="KW-1133">Transmembrane helix</keyword>
<keyword evidence="5" id="KW-0106">Calcium</keyword>
<gene>
    <name evidence="12" type="primary">LOC108734408</name>
</gene>
<dbReference type="InterPro" id="IPR035892">
    <property type="entry name" value="C2_domain_sf"/>
</dbReference>
<feature type="domain" description="C2" evidence="10">
    <location>
        <begin position="187"/>
        <end position="303"/>
    </location>
</feature>
<dbReference type="FunCoup" id="A0A1W4WMX6">
    <property type="interactions" value="126"/>
</dbReference>
<dbReference type="KEGG" id="apln:108734408"/>
<dbReference type="CTD" id="37165"/>
<dbReference type="Pfam" id="PF08372">
    <property type="entry name" value="PRT_C"/>
    <property type="match status" value="2"/>
</dbReference>
<organism evidence="11 12">
    <name type="scientific">Agrilus planipennis</name>
    <name type="common">Emerald ash borer</name>
    <name type="synonym">Agrilus marcopoli</name>
    <dbReference type="NCBI Taxonomy" id="224129"/>
    <lineage>
        <taxon>Eukaryota</taxon>
        <taxon>Metazoa</taxon>
        <taxon>Ecdysozoa</taxon>
        <taxon>Arthropoda</taxon>
        <taxon>Hexapoda</taxon>
        <taxon>Insecta</taxon>
        <taxon>Pterygota</taxon>
        <taxon>Neoptera</taxon>
        <taxon>Endopterygota</taxon>
        <taxon>Coleoptera</taxon>
        <taxon>Polyphaga</taxon>
        <taxon>Elateriformia</taxon>
        <taxon>Buprestoidea</taxon>
        <taxon>Buprestidae</taxon>
        <taxon>Agrilinae</taxon>
        <taxon>Agrilus</taxon>
    </lineage>
</organism>
<dbReference type="FunFam" id="2.60.40.150:FF:000167">
    <property type="entry name" value="Multiple C2 domains, transmembrane 2a"/>
    <property type="match status" value="1"/>
</dbReference>
<proteinExistence type="predicted"/>
<feature type="transmembrane region" description="Helical" evidence="9">
    <location>
        <begin position="689"/>
        <end position="716"/>
    </location>
</feature>
<dbReference type="CDD" id="cd08377">
    <property type="entry name" value="C2C_MCTP_PRT"/>
    <property type="match status" value="1"/>
</dbReference>
<evidence type="ECO:0000259" key="10">
    <source>
        <dbReference type="PROSITE" id="PS50004"/>
    </source>
</evidence>
<feature type="transmembrane region" description="Helical" evidence="9">
    <location>
        <begin position="916"/>
        <end position="941"/>
    </location>
</feature>
<keyword evidence="4" id="KW-0677">Repeat</keyword>
<sequence length="1004" mass="116013">MCCEDFPYECGVFVAISMNTSKKYSSTSKKALETCDLPEKPVSPLSSRHFLSKSASELSSPRDEPPDLRPQSAASNRTSAFSVYQRTHSFFSQLKNKWSRSRSKERRQKSPSRQDSAGTDYTGDGSSDHSSPNKQSPGHRLRGLRDSPLSRINDADTPHSSASGSPRARPPTPGLVTGLDLLPLSSPDEVKRRREQTLRQHSFFQLRVHLRRGQGLIAMDKTGTSDPYVKFKLGGRLVYKSKTVYRDLNPLWDETFTIPVEDPFVPLQIKVFDYDWGLQDDFMGSATVEFTQLDIGKTADLSLPLQDPSRPTTNLGEIYVSFTLYPKTQEDKEQYFQRNSRYQDVNRKLKSQIWSSVVTIVLIEGKNLLACDPDTGTSDPYVKFRIANEKYKSRVVWRSLNPRWLEQFDLHLYDDLDQKLEITVWDKDRTRDDFIGRKSRSAALPFDFWINNLVASQNNNKTGFIPMRDIQNKMDTTQSQTSESKDYGYVYELKRTFHNLKDVGHLIVKVFRATGLAAADLGGKSDPFCVLELGNARLQTQTEYKTLSPSWQKIFTFNVKDINNVLEVTVFDEDRDHKVEFLGKVAIPLLRIRNGEKRWYVLKDKKLRSRAKGNCPQILLELYVIMNPLRAMIRTLNPKEEKYMLQEVKFKRQVFVKNVLRLKAIVIYFYEFGKLIQSCFEWDSTFQSFLALIFWLILCYYFEPWMIPAALLLIFFKNYVVKAVSSTSQTSWNETYDSDIEEDEDEDKDKEEKKTLKERLQAIQEVTQTVQNTIGRLATLGESVKNTFNFSVPFLSWIAVFLLAACCVVLFFVPVRYLLMTWGTNKFFRRVFRPHSVPNNEVLDLLSRVPDDEMLVRYCNALIFLSLHILIGEEKKTLKERLQAIQEVTQTVQNTIGRLATLGESVKNTFNFSVPFLSWIAVFLLAACCVVLFFVPVRYLLMTWGTNKFFRRVFRPHSVPNNEVLDLLSRVPDDEMLLDYRDLKPIIATEQEKKKELKKKQKVS</sequence>
<feature type="region of interest" description="Disordered" evidence="8">
    <location>
        <begin position="95"/>
        <end position="183"/>
    </location>
</feature>
<dbReference type="Gene3D" id="2.60.40.150">
    <property type="entry name" value="C2 domain"/>
    <property type="match status" value="3"/>
</dbReference>
<feature type="compositionally biased region" description="Polar residues" evidence="8">
    <location>
        <begin position="114"/>
        <end position="136"/>
    </location>
</feature>
<evidence type="ECO:0000256" key="1">
    <source>
        <dbReference type="ARBA" id="ARBA00004141"/>
    </source>
</evidence>
<dbReference type="GO" id="GO:0005509">
    <property type="term" value="F:calcium ion binding"/>
    <property type="evidence" value="ECO:0007669"/>
    <property type="project" value="TreeGrafter"/>
</dbReference>
<evidence type="ECO:0000256" key="5">
    <source>
        <dbReference type="ARBA" id="ARBA00022837"/>
    </source>
</evidence>
<evidence type="ECO:0000313" key="12">
    <source>
        <dbReference type="RefSeq" id="XP_018321468.1"/>
    </source>
</evidence>
<dbReference type="STRING" id="224129.A0A1W4WMX6"/>
<evidence type="ECO:0000256" key="9">
    <source>
        <dbReference type="SAM" id="Phobius"/>
    </source>
</evidence>
<evidence type="ECO:0000256" key="4">
    <source>
        <dbReference type="ARBA" id="ARBA00022737"/>
    </source>
</evidence>
<keyword evidence="2 9" id="KW-0812">Transmembrane</keyword>
<accession>A0A1W4WMX6</accession>
<keyword evidence="11" id="KW-1185">Reference proteome</keyword>
<feature type="domain" description="C2" evidence="10">
    <location>
        <begin position="489"/>
        <end position="602"/>
    </location>
</feature>
<dbReference type="RefSeq" id="XP_018321468.1">
    <property type="nucleotide sequence ID" value="XM_018465966.1"/>
</dbReference>
<evidence type="ECO:0000256" key="6">
    <source>
        <dbReference type="ARBA" id="ARBA00022989"/>
    </source>
</evidence>
<evidence type="ECO:0000256" key="2">
    <source>
        <dbReference type="ARBA" id="ARBA00022692"/>
    </source>
</evidence>
<name>A0A1W4WMX6_AGRPL</name>
<feature type="domain" description="C2" evidence="10">
    <location>
        <begin position="337"/>
        <end position="459"/>
    </location>
</feature>
<dbReference type="InParanoid" id="A0A1W4WMX6"/>
<keyword evidence="3" id="KW-0479">Metal-binding</keyword>
<dbReference type="GO" id="GO:0030672">
    <property type="term" value="C:synaptic vesicle membrane"/>
    <property type="evidence" value="ECO:0007669"/>
    <property type="project" value="TreeGrafter"/>
</dbReference>
<dbReference type="InterPro" id="IPR000008">
    <property type="entry name" value="C2_dom"/>
</dbReference>
<evidence type="ECO:0000256" key="7">
    <source>
        <dbReference type="ARBA" id="ARBA00023136"/>
    </source>
</evidence>
<dbReference type="CDD" id="cd08376">
    <property type="entry name" value="C2B_MCTP_PRT"/>
    <property type="match status" value="1"/>
</dbReference>
<dbReference type="Proteomes" id="UP000192223">
    <property type="component" value="Unplaced"/>
</dbReference>
<dbReference type="SUPFAM" id="SSF49562">
    <property type="entry name" value="C2 domain (Calcium/lipid-binding domain, CaLB)"/>
    <property type="match status" value="3"/>
</dbReference>
<dbReference type="PANTHER" id="PTHR45911:SF4">
    <property type="entry name" value="MULTIPLE C2 AND TRANSMEMBRANE DOMAIN-CONTAINING PROTEIN"/>
    <property type="match status" value="1"/>
</dbReference>
<evidence type="ECO:0000256" key="3">
    <source>
        <dbReference type="ARBA" id="ARBA00022723"/>
    </source>
</evidence>
<feature type="compositionally biased region" description="Basic residues" evidence="8">
    <location>
        <begin position="97"/>
        <end position="110"/>
    </location>
</feature>
<reference evidence="12" key="1">
    <citation type="submission" date="2025-08" db="UniProtKB">
        <authorList>
            <consortium name="RefSeq"/>
        </authorList>
    </citation>
    <scope>IDENTIFICATION</scope>
    <source>
        <tissue evidence="12">Entire body</tissue>
    </source>
</reference>
<evidence type="ECO:0000256" key="8">
    <source>
        <dbReference type="SAM" id="MobiDB-lite"/>
    </source>
</evidence>
<evidence type="ECO:0000313" key="11">
    <source>
        <dbReference type="Proteomes" id="UP000192223"/>
    </source>
</evidence>
<dbReference type="AlphaFoldDB" id="A0A1W4WMX6"/>
<dbReference type="Pfam" id="PF00168">
    <property type="entry name" value="C2"/>
    <property type="match status" value="3"/>
</dbReference>
<dbReference type="PRINTS" id="PR00360">
    <property type="entry name" value="C2DOMAIN"/>
</dbReference>
<dbReference type="GO" id="GO:0046928">
    <property type="term" value="P:regulation of neurotransmitter secretion"/>
    <property type="evidence" value="ECO:0007669"/>
    <property type="project" value="TreeGrafter"/>
</dbReference>
<keyword evidence="7 9" id="KW-0472">Membrane</keyword>
<dbReference type="PANTHER" id="PTHR45911">
    <property type="entry name" value="C2 DOMAIN-CONTAINING PROTEIN"/>
    <property type="match status" value="1"/>
</dbReference>
<dbReference type="PROSITE" id="PS50004">
    <property type="entry name" value="C2"/>
    <property type="match status" value="3"/>
</dbReference>
<comment type="subcellular location">
    <subcellularLocation>
        <location evidence="1">Membrane</location>
        <topology evidence="1">Multi-pass membrane protein</topology>
    </subcellularLocation>
</comment>
<feature type="transmembrane region" description="Helical" evidence="9">
    <location>
        <begin position="794"/>
        <end position="819"/>
    </location>
</feature>
<dbReference type="GeneID" id="108734408"/>
<feature type="region of interest" description="Disordered" evidence="8">
    <location>
        <begin position="38"/>
        <end position="79"/>
    </location>
</feature>
<dbReference type="CDD" id="cd04042">
    <property type="entry name" value="C2A_MCTP_PRT"/>
    <property type="match status" value="1"/>
</dbReference>
<dbReference type="InterPro" id="IPR013583">
    <property type="entry name" value="MCTP_C"/>
</dbReference>